<evidence type="ECO:0000256" key="4">
    <source>
        <dbReference type="ARBA" id="ARBA00023136"/>
    </source>
</evidence>
<reference evidence="6" key="1">
    <citation type="submission" date="2022-09" db="EMBL/GenBank/DDBJ databases">
        <title>Chromosome-level assembly of Trichoderma breve T069, a fungus used in development of biopesticide product.</title>
        <authorList>
            <person name="Lin R."/>
            <person name="Liu T."/>
        </authorList>
    </citation>
    <scope>NUCLEOTIDE SEQUENCE</scope>
    <source>
        <strain evidence="6">T069</strain>
    </source>
</reference>
<keyword evidence="2 5" id="KW-0812">Transmembrane</keyword>
<feature type="transmembrane region" description="Helical" evidence="5">
    <location>
        <begin position="171"/>
        <end position="188"/>
    </location>
</feature>
<evidence type="ECO:0000313" key="7">
    <source>
        <dbReference type="Proteomes" id="UP001140511"/>
    </source>
</evidence>
<dbReference type="Pfam" id="PF04479">
    <property type="entry name" value="RTA1"/>
    <property type="match status" value="1"/>
</dbReference>
<protein>
    <submittedName>
        <fullName evidence="6">RTA1 like protein domain-containing protein</fullName>
    </submittedName>
</protein>
<feature type="transmembrane region" description="Helical" evidence="5">
    <location>
        <begin position="282"/>
        <end position="304"/>
    </location>
</feature>
<keyword evidence="7" id="KW-1185">Reference proteome</keyword>
<dbReference type="GeneID" id="80868193"/>
<keyword evidence="3 5" id="KW-1133">Transmembrane helix</keyword>
<organism evidence="6 7">
    <name type="scientific">Trichoderma breve</name>
    <dbReference type="NCBI Taxonomy" id="2034170"/>
    <lineage>
        <taxon>Eukaryota</taxon>
        <taxon>Fungi</taxon>
        <taxon>Dikarya</taxon>
        <taxon>Ascomycota</taxon>
        <taxon>Pezizomycotina</taxon>
        <taxon>Sordariomycetes</taxon>
        <taxon>Hypocreomycetidae</taxon>
        <taxon>Hypocreales</taxon>
        <taxon>Hypocreaceae</taxon>
        <taxon>Trichoderma</taxon>
    </lineage>
</organism>
<name>A0A9W9BDN7_9HYPO</name>
<feature type="transmembrane region" description="Helical" evidence="5">
    <location>
        <begin position="20"/>
        <end position="38"/>
    </location>
</feature>
<dbReference type="PANTHER" id="PTHR31465">
    <property type="entry name" value="PROTEIN RTA1-RELATED"/>
    <property type="match status" value="1"/>
</dbReference>
<dbReference type="EMBL" id="JAOPEN010000004">
    <property type="protein sequence ID" value="KAJ4858028.1"/>
    <property type="molecule type" value="Genomic_DNA"/>
</dbReference>
<sequence>MLTPPALSHHDTARSSQDMFLFRLLALPLLVSAVAIQTRTQPQRGPSPTITTTICPTSSTISPNLDLRVREQVALTTVAVDDIDSFTTTILNIIPGKTDSYVTIHPQTIAIAIPTCHQTITPDHNGYVPPGTCGAIWTYYPAFKAAVAFAVIFALLLGVHLWQAIIYKKKWCWVIIMASIWETMAFSFRAIRTRDQQSEGIYLCFQIFILLAPLWVNAFAYMTFGRIVYAFHPSKSVLGIPAVTLAAIFVFLDIVSFVIQLIGGGMASPTASAAAQQRALQIYMGGIGFQQCIIVIFLVLCMRFQWQMDQAALYVALCMITVRIIYRFSEFSSGITKGNALTKYEAYFYLLEATPMMFAILVFNLLHPGRFVRENMQGIWSVFCGKIRNRRGKTTVEGYDGDAYDLDRHKLVEGCNAL</sequence>
<gene>
    <name evidence="6" type="ORF">T069G_06295</name>
</gene>
<dbReference type="Proteomes" id="UP001140511">
    <property type="component" value="Unassembled WGS sequence"/>
</dbReference>
<dbReference type="RefSeq" id="XP_056027084.1">
    <property type="nucleotide sequence ID" value="XM_056173505.1"/>
</dbReference>
<evidence type="ECO:0000256" key="3">
    <source>
        <dbReference type="ARBA" id="ARBA00022989"/>
    </source>
</evidence>
<dbReference type="InterPro" id="IPR007568">
    <property type="entry name" value="RTA1"/>
</dbReference>
<evidence type="ECO:0000256" key="5">
    <source>
        <dbReference type="SAM" id="Phobius"/>
    </source>
</evidence>
<feature type="transmembrane region" description="Helical" evidence="5">
    <location>
        <begin position="200"/>
        <end position="224"/>
    </location>
</feature>
<accession>A0A9W9BDN7</accession>
<evidence type="ECO:0000256" key="1">
    <source>
        <dbReference type="ARBA" id="ARBA00004141"/>
    </source>
</evidence>
<feature type="transmembrane region" description="Helical" evidence="5">
    <location>
        <begin position="346"/>
        <end position="366"/>
    </location>
</feature>
<proteinExistence type="predicted"/>
<dbReference type="GO" id="GO:0016020">
    <property type="term" value="C:membrane"/>
    <property type="evidence" value="ECO:0007669"/>
    <property type="project" value="UniProtKB-SubCell"/>
</dbReference>
<comment type="subcellular location">
    <subcellularLocation>
        <location evidence="1">Membrane</location>
        <topology evidence="1">Multi-pass membrane protein</topology>
    </subcellularLocation>
</comment>
<comment type="caution">
    <text evidence="6">The sequence shown here is derived from an EMBL/GenBank/DDBJ whole genome shotgun (WGS) entry which is preliminary data.</text>
</comment>
<evidence type="ECO:0000256" key="2">
    <source>
        <dbReference type="ARBA" id="ARBA00022692"/>
    </source>
</evidence>
<evidence type="ECO:0000313" key="6">
    <source>
        <dbReference type="EMBL" id="KAJ4858028.1"/>
    </source>
</evidence>
<dbReference type="PANTHER" id="PTHR31465:SF15">
    <property type="entry name" value="LIPID TRANSPORTER ATNI-RELATED"/>
    <property type="match status" value="1"/>
</dbReference>
<dbReference type="AlphaFoldDB" id="A0A9W9BDN7"/>
<keyword evidence="4 5" id="KW-0472">Membrane</keyword>
<feature type="transmembrane region" description="Helical" evidence="5">
    <location>
        <begin position="236"/>
        <end position="262"/>
    </location>
</feature>
<feature type="transmembrane region" description="Helical" evidence="5">
    <location>
        <begin position="139"/>
        <end position="159"/>
    </location>
</feature>
<feature type="transmembrane region" description="Helical" evidence="5">
    <location>
        <begin position="311"/>
        <end position="326"/>
    </location>
</feature>